<feature type="domain" description="YprB ribonuclease H-like" evidence="7">
    <location>
        <begin position="340"/>
        <end position="534"/>
    </location>
</feature>
<dbReference type="InterPro" id="IPR019993">
    <property type="entry name" value="RecB_nuclease_TM0106_put"/>
</dbReference>
<dbReference type="InterPro" id="IPR047187">
    <property type="entry name" value="SF1_C_Upf1"/>
</dbReference>
<gene>
    <name evidence="8" type="ORF">C4K88_15960</name>
</gene>
<comment type="caution">
    <text evidence="8">The sequence shown here is derived from an EMBL/GenBank/DDBJ whole genome shotgun (WGS) entry which is preliminary data.</text>
</comment>
<feature type="domain" description="DNA2/NAM7 helicase-like C-terminal" evidence="6">
    <location>
        <begin position="1012"/>
        <end position="1182"/>
    </location>
</feature>
<dbReference type="Proteomes" id="UP000239297">
    <property type="component" value="Unassembled WGS sequence"/>
</dbReference>
<dbReference type="InterPro" id="IPR038720">
    <property type="entry name" value="YprB_RNase_H-like_dom"/>
</dbReference>
<keyword evidence="4" id="KW-0067">ATP-binding</keyword>
<dbReference type="GO" id="GO:0016787">
    <property type="term" value="F:hydrolase activity"/>
    <property type="evidence" value="ECO:0007669"/>
    <property type="project" value="UniProtKB-KW"/>
</dbReference>
<dbReference type="Gene3D" id="3.40.50.300">
    <property type="entry name" value="P-loop containing nucleotide triphosphate hydrolases"/>
    <property type="match status" value="2"/>
</dbReference>
<accession>A0A2S5ITU5</accession>
<reference evidence="8 9" key="1">
    <citation type="journal article" date="2014" name="Int. J. Syst. Evol. Microbiol.">
        <title>Arthrobacter pityocampae sp. nov., isolated from Thaumetopoea pityocampa (Lep., Thaumetopoeidae).</title>
        <authorList>
            <person name="Ince I.A."/>
            <person name="Demirbag Z."/>
            <person name="Kati H."/>
        </authorList>
    </citation>
    <scope>NUCLEOTIDE SEQUENCE [LARGE SCALE GENOMIC DNA]</scope>
    <source>
        <strain evidence="8 9">Tp2</strain>
    </source>
</reference>
<dbReference type="Pfam" id="PF13482">
    <property type="entry name" value="RNase_H_2"/>
    <property type="match status" value="1"/>
</dbReference>
<evidence type="ECO:0000313" key="9">
    <source>
        <dbReference type="Proteomes" id="UP000239297"/>
    </source>
</evidence>
<evidence type="ECO:0000256" key="5">
    <source>
        <dbReference type="SAM" id="MobiDB-lite"/>
    </source>
</evidence>
<protein>
    <submittedName>
        <fullName evidence="8">Nuclease</fullName>
    </submittedName>
</protein>
<dbReference type="OrthoDB" id="9757917at2"/>
<dbReference type="RefSeq" id="WP_104122653.1">
    <property type="nucleotide sequence ID" value="NZ_PRKW01000007.1"/>
</dbReference>
<keyword evidence="3" id="KW-0347">Helicase</keyword>
<dbReference type="Pfam" id="PF13604">
    <property type="entry name" value="AAA_30"/>
    <property type="match status" value="1"/>
</dbReference>
<name>A0A2S5ITU5_9MICC</name>
<organism evidence="8 9">
    <name type="scientific">Arthrobacter pityocampae</name>
    <dbReference type="NCBI Taxonomy" id="547334"/>
    <lineage>
        <taxon>Bacteria</taxon>
        <taxon>Bacillati</taxon>
        <taxon>Actinomycetota</taxon>
        <taxon>Actinomycetes</taxon>
        <taxon>Micrococcales</taxon>
        <taxon>Micrococcaceae</taxon>
        <taxon>Arthrobacter</taxon>
    </lineage>
</organism>
<feature type="compositionally biased region" description="Low complexity" evidence="5">
    <location>
        <begin position="583"/>
        <end position="595"/>
    </location>
</feature>
<evidence type="ECO:0000256" key="1">
    <source>
        <dbReference type="ARBA" id="ARBA00022741"/>
    </source>
</evidence>
<dbReference type="CDD" id="cd17934">
    <property type="entry name" value="DEXXQc_Upf1-like"/>
    <property type="match status" value="1"/>
</dbReference>
<feature type="compositionally biased region" description="Gly residues" evidence="5">
    <location>
        <begin position="559"/>
        <end position="570"/>
    </location>
</feature>
<dbReference type="InterPro" id="IPR027417">
    <property type="entry name" value="P-loop_NTPase"/>
</dbReference>
<evidence type="ECO:0000256" key="3">
    <source>
        <dbReference type="ARBA" id="ARBA00022806"/>
    </source>
</evidence>
<feature type="region of interest" description="Disordered" evidence="5">
    <location>
        <begin position="544"/>
        <end position="595"/>
    </location>
</feature>
<dbReference type="SUPFAM" id="SSF52540">
    <property type="entry name" value="P-loop containing nucleoside triphosphate hydrolases"/>
    <property type="match status" value="1"/>
</dbReference>
<keyword evidence="9" id="KW-1185">Reference proteome</keyword>
<evidence type="ECO:0000259" key="7">
    <source>
        <dbReference type="Pfam" id="PF13482"/>
    </source>
</evidence>
<evidence type="ECO:0000313" key="8">
    <source>
        <dbReference type="EMBL" id="PPB47960.1"/>
    </source>
</evidence>
<dbReference type="GO" id="GO:0043139">
    <property type="term" value="F:5'-3' DNA helicase activity"/>
    <property type="evidence" value="ECO:0007669"/>
    <property type="project" value="TreeGrafter"/>
</dbReference>
<evidence type="ECO:0000256" key="2">
    <source>
        <dbReference type="ARBA" id="ARBA00022801"/>
    </source>
</evidence>
<dbReference type="PANTHER" id="PTHR43788:SF8">
    <property type="entry name" value="DNA-BINDING PROTEIN SMUBP-2"/>
    <property type="match status" value="1"/>
</dbReference>
<proteinExistence type="predicted"/>
<keyword evidence="1" id="KW-0547">Nucleotide-binding</keyword>
<evidence type="ECO:0000259" key="6">
    <source>
        <dbReference type="Pfam" id="PF13087"/>
    </source>
</evidence>
<dbReference type="InterPro" id="IPR041679">
    <property type="entry name" value="DNA2/NAM7-like_C"/>
</dbReference>
<dbReference type="GO" id="GO:0005524">
    <property type="term" value="F:ATP binding"/>
    <property type="evidence" value="ECO:0007669"/>
    <property type="project" value="UniProtKB-KW"/>
</dbReference>
<dbReference type="Pfam" id="PF13087">
    <property type="entry name" value="AAA_12"/>
    <property type="match status" value="1"/>
</dbReference>
<dbReference type="CDD" id="cd18808">
    <property type="entry name" value="SF1_C_Upf1"/>
    <property type="match status" value="1"/>
</dbReference>
<dbReference type="EMBL" id="PRKW01000007">
    <property type="protein sequence ID" value="PPB47960.1"/>
    <property type="molecule type" value="Genomic_DNA"/>
</dbReference>
<dbReference type="PANTHER" id="PTHR43788">
    <property type="entry name" value="DNA2/NAM7 HELICASE FAMILY MEMBER"/>
    <property type="match status" value="1"/>
</dbReference>
<keyword evidence="2" id="KW-0378">Hydrolase</keyword>
<sequence>MFLLDAEGTPPEAPDLVFSATDLVTASECGYRLLRILDEKLGRTPRAQFPVDEMLQRAATLGDVHEHRVLDELVAEHGPWSPANRSGVYDVEPAASMDRATLAAKHEESLRALHSGAAVVFQAAFFDGVFHGRSDFLVRQEDGAYAVWDTKLARHAKVGALLQLAAYGDQLQGAGIPTADEVTLVLGDRRRSTHRLPDLLPVFRERRARFLELVHSHRGQPDAVAWGAPGVAACGRCAYCAEQVTASRDLLLVAGMTGDRRARLLDQNISTIDDLAALPDRPEDAALLRLQEQARLQVGVAAVDGGVTYRDAEGKERTLSYRVLPQHTLGTLPAPSPGDIFFDFEGDPLWQDPADGSWGIEYLFGVVEQPADRHSEPPFRPFWAHDRSEERAAFVRFLDYIRERRLQYPDLHVYHYAAYEKSALRRLSLVHVIGEDAVDTLLREGVLVDLYDTVRHSLRISERSYSLKKLEPLYMDGTLRSGDVTDAGASVVAYAAYCSARDAGDGDAAAQILAGIRDYNRYDCLSTLGLRDWLLSLGMQHGTGRPRAHDAPVTTDPGAGPGPGAHGPGGVPLPSAVPPPAATPDDGGPATTGPAPEEARLLAHLADLPTGAVSDADRQAIALVAAAVGYHRRERKQFWWSHFDRLAAPAAWETARDVLVLRTLEVVQDWAKPTPRSNPVRLLKATGTLTAGTDLREGSTCFAIYDAPVPPDADSIDSGGAGRGGWFGVEVMELSEDADGLATVVIREKLRRGAPERPELPLALAPDQPLMTKSMQDALTALADRVGGALPSIPGDPALDLLRRLPPRLLDGAELPTAPRHGAGYAEAITSALHLLEDSYLAVQGPPGTGKTHVGADVIARLVGLGWKVGVVAQSHAVVENLLRRAIEAGVPIDQVAKRTDTPDAPWTQRSDDAVARLLGAAGGCLVGGTAWTTTGSRVPAHSLDLLVIDEAGQFSLANTMAVARAARRLLLLGDPQQLPQVTQGTHPEPVDQSALGWLSAGHATLPGQFGYFLADTWRMHPDLCRAVSVFAYDGRLTTAAAARGRHLEGERPGIECVVVDHTGNATASGEEAAEVVAQVRRHLGLAWTPEAGAAPRPLGQEDILVVAPYNAQVQLTRQALRTAGFGEVRVGTVDRFQGQQAVVVIVTMTASSAAEAPRGVAFLLNRNRVNVAVSRGQWRAVFVRSPRLTEHLPSTPAALEELGAFIGLCDGEGSARRGRLCDGEG</sequence>
<dbReference type="InterPro" id="IPR050534">
    <property type="entry name" value="Coronavir_polyprotein_1ab"/>
</dbReference>
<dbReference type="NCBIfam" id="TIGR03491">
    <property type="entry name" value="TM0106 family RecB-like putative nuclease"/>
    <property type="match status" value="1"/>
</dbReference>
<dbReference type="AlphaFoldDB" id="A0A2S5ITU5"/>
<evidence type="ECO:0000256" key="4">
    <source>
        <dbReference type="ARBA" id="ARBA00022840"/>
    </source>
</evidence>